<dbReference type="InterPro" id="IPR036249">
    <property type="entry name" value="Thioredoxin-like_sf"/>
</dbReference>
<dbReference type="SUPFAM" id="SSF52833">
    <property type="entry name" value="Thioredoxin-like"/>
    <property type="match status" value="1"/>
</dbReference>
<dbReference type="AlphaFoldDB" id="A0A1M6T7L8"/>
<sequence length="138" mass="15833">MNAMKSLLLSLLLCLFAFASNWYSDVSKGIDIAKKENKLVLFYVYSKHCPYCKYMEEFVLSDPDVDQKLREYVVVAVDVSSDMGQELAKKYGVVGVPSFIFYDPSKDVIISKRFGSMYKRDFLNMLTNVCKLSQKKTC</sequence>
<dbReference type="Gene3D" id="3.40.30.10">
    <property type="entry name" value="Glutaredoxin"/>
    <property type="match status" value="1"/>
</dbReference>
<dbReference type="PROSITE" id="PS51354">
    <property type="entry name" value="GLUTAREDOXIN_2"/>
    <property type="match status" value="1"/>
</dbReference>
<keyword evidence="5" id="KW-1185">Reference proteome</keyword>
<evidence type="ECO:0000313" key="4">
    <source>
        <dbReference type="EMBL" id="SHK52953.1"/>
    </source>
</evidence>
<evidence type="ECO:0000313" key="5">
    <source>
        <dbReference type="Proteomes" id="UP000189810"/>
    </source>
</evidence>
<dbReference type="PANTHER" id="PTHR15337">
    <property type="entry name" value="ANTERIOR GRADIENT PROTEIN-RELATED"/>
    <property type="match status" value="1"/>
</dbReference>
<proteinExistence type="predicted"/>
<evidence type="ECO:0000256" key="2">
    <source>
        <dbReference type="SAM" id="SignalP"/>
    </source>
</evidence>
<protein>
    <submittedName>
        <fullName evidence="4">Thioredoxin-like</fullName>
    </submittedName>
</protein>
<name>A0A1M6T7L8_9AQUI</name>
<reference evidence="4 5" key="1">
    <citation type="submission" date="2016-11" db="EMBL/GenBank/DDBJ databases">
        <authorList>
            <person name="Jaros S."/>
            <person name="Januszkiewicz K."/>
            <person name="Wedrychowicz H."/>
        </authorList>
    </citation>
    <scope>NUCLEOTIDE SEQUENCE [LARGE SCALE GENOMIC DNA]</scope>
    <source>
        <strain evidence="4 5">DSM 19557</strain>
    </source>
</reference>
<dbReference type="Proteomes" id="UP000189810">
    <property type="component" value="Chromosome I"/>
</dbReference>
<dbReference type="InterPro" id="IPR013766">
    <property type="entry name" value="Thioredoxin_domain"/>
</dbReference>
<dbReference type="PROSITE" id="PS51352">
    <property type="entry name" value="THIOREDOXIN_2"/>
    <property type="match status" value="1"/>
</dbReference>
<feature type="chain" id="PRO_5012725956" evidence="2">
    <location>
        <begin position="20"/>
        <end position="138"/>
    </location>
</feature>
<dbReference type="InterPro" id="IPR012336">
    <property type="entry name" value="Thioredoxin-like_fold"/>
</dbReference>
<evidence type="ECO:0000256" key="1">
    <source>
        <dbReference type="ARBA" id="ARBA00022729"/>
    </source>
</evidence>
<dbReference type="PANTHER" id="PTHR15337:SF11">
    <property type="entry name" value="THIOREDOXIN DOMAIN-CONTAINING PROTEIN"/>
    <property type="match status" value="1"/>
</dbReference>
<accession>A0A1M6T7L8</accession>
<dbReference type="Pfam" id="PF13098">
    <property type="entry name" value="Thioredoxin_2"/>
    <property type="match status" value="1"/>
</dbReference>
<dbReference type="STRING" id="381751.SAMN05444391_1335"/>
<dbReference type="InterPro" id="IPR051099">
    <property type="entry name" value="AGR/TXD"/>
</dbReference>
<dbReference type="EMBL" id="LT670846">
    <property type="protein sequence ID" value="SHK52953.1"/>
    <property type="molecule type" value="Genomic_DNA"/>
</dbReference>
<evidence type="ECO:0000259" key="3">
    <source>
        <dbReference type="PROSITE" id="PS51352"/>
    </source>
</evidence>
<keyword evidence="1 2" id="KW-0732">Signal</keyword>
<feature type="signal peptide" evidence="2">
    <location>
        <begin position="1"/>
        <end position="19"/>
    </location>
</feature>
<feature type="domain" description="Thioredoxin" evidence="3">
    <location>
        <begin position="9"/>
        <end position="131"/>
    </location>
</feature>
<gene>
    <name evidence="4" type="ORF">SAMN05444391_1335</name>
</gene>
<organism evidence="4 5">
    <name type="scientific">Thermocrinis minervae</name>
    <dbReference type="NCBI Taxonomy" id="381751"/>
    <lineage>
        <taxon>Bacteria</taxon>
        <taxon>Pseudomonadati</taxon>
        <taxon>Aquificota</taxon>
        <taxon>Aquificia</taxon>
        <taxon>Aquificales</taxon>
        <taxon>Aquificaceae</taxon>
        <taxon>Thermocrinis</taxon>
    </lineage>
</organism>